<dbReference type="Proteomes" id="UP001367508">
    <property type="component" value="Unassembled WGS sequence"/>
</dbReference>
<dbReference type="InterPro" id="IPR016095">
    <property type="entry name" value="Ribosomal_uL1_3-a/b-sand"/>
</dbReference>
<dbReference type="Pfam" id="PF00687">
    <property type="entry name" value="Ribosomal_L1"/>
    <property type="match status" value="1"/>
</dbReference>
<dbReference type="InterPro" id="IPR023674">
    <property type="entry name" value="Ribosomal_uL1-like"/>
</dbReference>
<accession>A0AAN9KUW9</accession>
<sequence length="399" mass="45140">MASVRVSPDTVAKAVDALLKWRHTQSETQKPKLFDEDEEFVYLILTLKKIPATARMNPHKIPLPHSLISQFSEQCLILDDRPNKARVAKAQAQSKIQSESIPVSKILKLSKLASDYRPFEAKRKLCDSYDLFFADKGVVPLLPRLLGKYFFKKRKIPVPLDLKKNNWKEQVEKACSSALLFMRTGTCSVVRVAKLRMERDEIVENVVAAINGIVEVVPKKWVNVRSFHIKLLESVALPIYQTVPDLKLKIDGVRIEDEEETPQKKKKKEGETRAKKKGRIHEIRYMDDNVSEDIGEDEIGSVDDNDDHDKDGGHDEKVSDDDEKTKKKMKKGVSTKLSGVKKMKKLAAKGNAKEKKRKSLSAAGESESKLPVKDMESGVKNKSRKEDVKVKAKKSRKAA</sequence>
<feature type="compositionally biased region" description="Acidic residues" evidence="1">
    <location>
        <begin position="289"/>
        <end position="306"/>
    </location>
</feature>
<dbReference type="FunFam" id="3.40.50.790:FF:000012">
    <property type="entry name" value="Ribosomal protein L1p/L10e family"/>
    <property type="match status" value="1"/>
</dbReference>
<dbReference type="Gene3D" id="3.40.50.790">
    <property type="match status" value="1"/>
</dbReference>
<dbReference type="InterPro" id="IPR050257">
    <property type="entry name" value="eL8/uL1-like"/>
</dbReference>
<dbReference type="AlphaFoldDB" id="A0AAN9KUW9"/>
<dbReference type="InterPro" id="IPR028364">
    <property type="entry name" value="Ribosomal_uL1/biogenesis"/>
</dbReference>
<reference evidence="2 3" key="1">
    <citation type="submission" date="2024-01" db="EMBL/GenBank/DDBJ databases">
        <title>The genomes of 5 underutilized Papilionoideae crops provide insights into root nodulation and disease resistanc.</title>
        <authorList>
            <person name="Jiang F."/>
        </authorList>
    </citation>
    <scope>NUCLEOTIDE SEQUENCE [LARGE SCALE GENOMIC DNA]</scope>
    <source>
        <strain evidence="2">LVBAO_FW01</strain>
        <tissue evidence="2">Leaves</tissue>
    </source>
</reference>
<keyword evidence="3" id="KW-1185">Reference proteome</keyword>
<gene>
    <name evidence="2" type="ORF">VNO77_27926</name>
</gene>
<feature type="compositionally biased region" description="Basic and acidic residues" evidence="1">
    <location>
        <begin position="307"/>
        <end position="317"/>
    </location>
</feature>
<evidence type="ECO:0000313" key="2">
    <source>
        <dbReference type="EMBL" id="KAK7324390.1"/>
    </source>
</evidence>
<dbReference type="PANTHER" id="PTHR23105">
    <property type="entry name" value="RIBOSOMAL PROTEIN L7AE FAMILY MEMBER"/>
    <property type="match status" value="1"/>
</dbReference>
<evidence type="ECO:0000256" key="1">
    <source>
        <dbReference type="SAM" id="MobiDB-lite"/>
    </source>
</evidence>
<dbReference type="EMBL" id="JAYMYQ010000006">
    <property type="protein sequence ID" value="KAK7324390.1"/>
    <property type="molecule type" value="Genomic_DNA"/>
</dbReference>
<evidence type="ECO:0000313" key="3">
    <source>
        <dbReference type="Proteomes" id="UP001367508"/>
    </source>
</evidence>
<dbReference type="CDD" id="cd00403">
    <property type="entry name" value="Ribosomal_L1"/>
    <property type="match status" value="1"/>
</dbReference>
<name>A0AAN9KUW9_CANGL</name>
<organism evidence="2 3">
    <name type="scientific">Canavalia gladiata</name>
    <name type="common">Sword bean</name>
    <name type="synonym">Dolichos gladiatus</name>
    <dbReference type="NCBI Taxonomy" id="3824"/>
    <lineage>
        <taxon>Eukaryota</taxon>
        <taxon>Viridiplantae</taxon>
        <taxon>Streptophyta</taxon>
        <taxon>Embryophyta</taxon>
        <taxon>Tracheophyta</taxon>
        <taxon>Spermatophyta</taxon>
        <taxon>Magnoliopsida</taxon>
        <taxon>eudicotyledons</taxon>
        <taxon>Gunneridae</taxon>
        <taxon>Pentapetalae</taxon>
        <taxon>rosids</taxon>
        <taxon>fabids</taxon>
        <taxon>Fabales</taxon>
        <taxon>Fabaceae</taxon>
        <taxon>Papilionoideae</taxon>
        <taxon>50 kb inversion clade</taxon>
        <taxon>NPAAA clade</taxon>
        <taxon>indigoferoid/millettioid clade</taxon>
        <taxon>Phaseoleae</taxon>
        <taxon>Canavalia</taxon>
    </lineage>
</organism>
<evidence type="ECO:0008006" key="4">
    <source>
        <dbReference type="Google" id="ProtNLM"/>
    </source>
</evidence>
<dbReference type="GO" id="GO:0003723">
    <property type="term" value="F:RNA binding"/>
    <property type="evidence" value="ECO:0007669"/>
    <property type="project" value="InterPro"/>
</dbReference>
<proteinExistence type="predicted"/>
<comment type="caution">
    <text evidence="2">The sequence shown here is derived from an EMBL/GenBank/DDBJ whole genome shotgun (WGS) entry which is preliminary data.</text>
</comment>
<feature type="compositionally biased region" description="Basic and acidic residues" evidence="1">
    <location>
        <begin position="366"/>
        <end position="390"/>
    </location>
</feature>
<dbReference type="SUPFAM" id="SSF56808">
    <property type="entry name" value="Ribosomal protein L1"/>
    <property type="match status" value="1"/>
</dbReference>
<feature type="compositionally biased region" description="Basic residues" evidence="1">
    <location>
        <begin position="326"/>
        <end position="347"/>
    </location>
</feature>
<feature type="region of interest" description="Disordered" evidence="1">
    <location>
        <begin position="257"/>
        <end position="399"/>
    </location>
</feature>
<protein>
    <recommendedName>
        <fullName evidence="4">Ribosomal L1 domain containing 1</fullName>
    </recommendedName>
</protein>